<feature type="compositionally biased region" description="Basic and acidic residues" evidence="1">
    <location>
        <begin position="43"/>
        <end position="57"/>
    </location>
</feature>
<dbReference type="EMBL" id="JX135447">
    <property type="protein sequence ID" value="AGH09964.1"/>
    <property type="molecule type" value="Genomic_DNA"/>
</dbReference>
<name>M4PSE6_BRAJP</name>
<accession>M4PSE6</accession>
<organism evidence="2">
    <name type="scientific">Bradyrhizobium japonicum USDA 6</name>
    <dbReference type="NCBI Taxonomy" id="1037409"/>
    <lineage>
        <taxon>Bacteria</taxon>
        <taxon>Pseudomonadati</taxon>
        <taxon>Pseudomonadota</taxon>
        <taxon>Alphaproteobacteria</taxon>
        <taxon>Hyphomicrobiales</taxon>
        <taxon>Nitrobacteraceae</taxon>
        <taxon>Bradyrhizobium</taxon>
    </lineage>
</organism>
<feature type="region of interest" description="Disordered" evidence="1">
    <location>
        <begin position="35"/>
        <end position="57"/>
    </location>
</feature>
<proteinExistence type="predicted"/>
<protein>
    <submittedName>
        <fullName evidence="2">Type III effector NopBC</fullName>
    </submittedName>
</protein>
<gene>
    <name evidence="2" type="primary">nopBC</name>
</gene>
<evidence type="ECO:0000256" key="1">
    <source>
        <dbReference type="SAM" id="MobiDB-lite"/>
    </source>
</evidence>
<sequence length="273" mass="30369">MMHGLECPHELAVLDAQRDHRIGVLVIARPLAAPKVRRRRGRRQENQPARRVDRHRRPDIGVTGFDTVALERLEGPARLAAARIERAHHAARRVDATVVADRGADHDDTAADRRRRGDLEFARPVQLHADIRPDLTASAETGTGKPGLCIERDQADIVRAQEDARSAGGIRGRLIVDPVGHATADIAVGGPLIGRDLRIEAPLLRARAGIERDHLVEWRAEDQAVLDEQWRRLELGSPHHLGRPRREIAGMEFEGSNQIADIVGRDLPQRREA</sequence>
<evidence type="ECO:0000313" key="2">
    <source>
        <dbReference type="EMBL" id="AGH09964.1"/>
    </source>
</evidence>
<reference evidence="2" key="1">
    <citation type="journal article" date="2013" name="PLoS Pathog.">
        <title>Mutualistic Co-evolution of Type III Effector Genes in Sinorhizobium fredii and Bradyrhizobium japonicum.</title>
        <authorList>
            <person name="Kimbrel J.A."/>
            <person name="Thomas W.J."/>
            <person name="Jiang Y."/>
            <person name="Creason A.L."/>
            <person name="Thireault C.A."/>
            <person name="Sachs J.L."/>
            <person name="Chang J.H."/>
        </authorList>
    </citation>
    <scope>NUCLEOTIDE SEQUENCE</scope>
    <source>
        <strain evidence="2">USDA 6</strain>
    </source>
</reference>
<dbReference type="AlphaFoldDB" id="M4PSE6"/>